<protein>
    <submittedName>
        <fullName evidence="2">Uncharacterized protein</fullName>
    </submittedName>
</protein>
<reference evidence="2 3" key="1">
    <citation type="journal article" date="2011" name="J. Bacteriol.">
        <title>Genome sequence of the halotolerant marine bacterium Myxococcus fulvus HW-1.</title>
        <authorList>
            <person name="Li Z.F."/>
            <person name="Li X."/>
            <person name="Liu H."/>
            <person name="Liu X."/>
            <person name="Han K."/>
            <person name="Wu Z.H."/>
            <person name="Hu W."/>
            <person name="Li F.F."/>
            <person name="Li Y.Z."/>
        </authorList>
    </citation>
    <scope>NUCLEOTIDE SEQUENCE [LARGE SCALE GENOMIC DNA]</scope>
    <source>
        <strain evidence="3">ATCC BAA-855 / HW-1</strain>
    </source>
</reference>
<feature type="compositionally biased region" description="Low complexity" evidence="1">
    <location>
        <begin position="133"/>
        <end position="150"/>
    </location>
</feature>
<evidence type="ECO:0000313" key="3">
    <source>
        <dbReference type="Proteomes" id="UP000000488"/>
    </source>
</evidence>
<dbReference type="Proteomes" id="UP000000488">
    <property type="component" value="Chromosome"/>
</dbReference>
<dbReference type="HOGENOM" id="CLU_1659683_0_0_7"/>
<name>F8CMZ8_MYXFH</name>
<feature type="region of interest" description="Disordered" evidence="1">
    <location>
        <begin position="70"/>
        <end position="161"/>
    </location>
</feature>
<dbReference type="EMBL" id="CP002830">
    <property type="protein sequence ID" value="AEI67804.1"/>
    <property type="molecule type" value="Genomic_DNA"/>
</dbReference>
<proteinExistence type="predicted"/>
<dbReference type="KEGG" id="mfu:LILAB_29615"/>
<organism evidence="2 3">
    <name type="scientific">Myxococcus fulvus (strain ATCC BAA-855 / HW-1)</name>
    <dbReference type="NCBI Taxonomy" id="483219"/>
    <lineage>
        <taxon>Bacteria</taxon>
        <taxon>Pseudomonadati</taxon>
        <taxon>Myxococcota</taxon>
        <taxon>Myxococcia</taxon>
        <taxon>Myxococcales</taxon>
        <taxon>Cystobacterineae</taxon>
        <taxon>Myxococcaceae</taxon>
        <taxon>Myxococcus</taxon>
    </lineage>
</organism>
<dbReference type="STRING" id="483219.LILAB_29615"/>
<evidence type="ECO:0000313" key="2">
    <source>
        <dbReference type="EMBL" id="AEI67804.1"/>
    </source>
</evidence>
<gene>
    <name evidence="2" type="ordered locus">LILAB_29615</name>
</gene>
<evidence type="ECO:0000256" key="1">
    <source>
        <dbReference type="SAM" id="MobiDB-lite"/>
    </source>
</evidence>
<sequence>MSSQDDRYPKSSFGSSPEYGARFAEFANAVIPGGRGLVQQLFRAKQEALKGVAHILDAQIHELQHIDAAIEDRAKQPCPPTSAHPPRTGPSLGDVFQKASDLILAKRPKGSAGAEACARPSDRRAPPAGGGATDASSPAASTTSEATASPAPEPVEKISIS</sequence>
<accession>F8CMZ8</accession>
<dbReference type="AlphaFoldDB" id="F8CMZ8"/>